<dbReference type="Gene3D" id="3.30.1640.30">
    <property type="match status" value="2"/>
</dbReference>
<dbReference type="EMBL" id="CADEBD010000226">
    <property type="protein sequence ID" value="CAB3225794.1"/>
    <property type="molecule type" value="Genomic_DNA"/>
</dbReference>
<name>A0A8S0Z1Y7_ARCPL</name>
<dbReference type="InterPro" id="IPR034720">
    <property type="entry name" value="Viral_alk_exo"/>
</dbReference>
<dbReference type="Proteomes" id="UP000494256">
    <property type="component" value="Unassembled WGS sequence"/>
</dbReference>
<evidence type="ECO:0000256" key="11">
    <source>
        <dbReference type="SAM" id="SignalP"/>
    </source>
</evidence>
<dbReference type="GO" id="GO:0004519">
    <property type="term" value="F:endonuclease activity"/>
    <property type="evidence" value="ECO:0007669"/>
    <property type="project" value="UniProtKB-KW"/>
</dbReference>
<dbReference type="OrthoDB" id="7034747at2759"/>
<evidence type="ECO:0000256" key="2">
    <source>
        <dbReference type="ARBA" id="ARBA00022722"/>
    </source>
</evidence>
<evidence type="ECO:0000256" key="7">
    <source>
        <dbReference type="ARBA" id="ARBA00022839"/>
    </source>
</evidence>
<evidence type="ECO:0000256" key="10">
    <source>
        <dbReference type="ARBA" id="ARBA00024195"/>
    </source>
</evidence>
<dbReference type="SMART" id="SM00680">
    <property type="entry name" value="CLIP"/>
    <property type="match status" value="2"/>
</dbReference>
<dbReference type="FunFam" id="2.40.10.10:FF:000028">
    <property type="entry name" value="Serine protease easter"/>
    <property type="match status" value="1"/>
</dbReference>
<keyword evidence="3 11" id="KW-0732">Signal</keyword>
<feature type="domain" description="Peptidase S1" evidence="12">
    <location>
        <begin position="173"/>
        <end position="515"/>
    </location>
</feature>
<comment type="caution">
    <text evidence="14">The sequence shown here is derived from an EMBL/GenBank/DDBJ whole genome shotgun (WGS) entry which is preliminary data.</text>
</comment>
<evidence type="ECO:0000256" key="1">
    <source>
        <dbReference type="ARBA" id="ARBA00022670"/>
    </source>
</evidence>
<evidence type="ECO:0000259" key="13">
    <source>
        <dbReference type="PROSITE" id="PS51888"/>
    </source>
</evidence>
<keyword evidence="8" id="KW-1015">Disulfide bond</keyword>
<reference evidence="14 15" key="1">
    <citation type="submission" date="2020-04" db="EMBL/GenBank/DDBJ databases">
        <authorList>
            <person name="Wallbank WR R."/>
            <person name="Pardo Diaz C."/>
            <person name="Kozak K."/>
            <person name="Martin S."/>
            <person name="Jiggins C."/>
            <person name="Moest M."/>
            <person name="Warren A I."/>
            <person name="Byers J.R.P. K."/>
            <person name="Montejo-Kovacevich G."/>
            <person name="Yen C E."/>
        </authorList>
    </citation>
    <scope>NUCLEOTIDE SEQUENCE [LARGE SCALE GENOMIC DNA]</scope>
</reference>
<organism evidence="14 15">
    <name type="scientific">Arctia plantaginis</name>
    <name type="common">Wood tiger moth</name>
    <name type="synonym">Phalaena plantaginis</name>
    <dbReference type="NCBI Taxonomy" id="874455"/>
    <lineage>
        <taxon>Eukaryota</taxon>
        <taxon>Metazoa</taxon>
        <taxon>Ecdysozoa</taxon>
        <taxon>Arthropoda</taxon>
        <taxon>Hexapoda</taxon>
        <taxon>Insecta</taxon>
        <taxon>Pterygota</taxon>
        <taxon>Neoptera</taxon>
        <taxon>Endopterygota</taxon>
        <taxon>Lepidoptera</taxon>
        <taxon>Glossata</taxon>
        <taxon>Ditrysia</taxon>
        <taxon>Noctuoidea</taxon>
        <taxon>Erebidae</taxon>
        <taxon>Arctiinae</taxon>
        <taxon>Arctia</taxon>
    </lineage>
</organism>
<keyword evidence="6" id="KW-0720">Serine protease</keyword>
<dbReference type="SUPFAM" id="SSF52980">
    <property type="entry name" value="Restriction endonuclease-like"/>
    <property type="match status" value="1"/>
</dbReference>
<dbReference type="GO" id="GO:0004252">
    <property type="term" value="F:serine-type endopeptidase activity"/>
    <property type="evidence" value="ECO:0007669"/>
    <property type="project" value="InterPro"/>
</dbReference>
<keyword evidence="7" id="KW-0269">Exonuclease</keyword>
<dbReference type="InterPro" id="IPR022700">
    <property type="entry name" value="CLIP"/>
</dbReference>
<dbReference type="InterPro" id="IPR043504">
    <property type="entry name" value="Peptidase_S1_PA_chymotrypsin"/>
</dbReference>
<evidence type="ECO:0000256" key="4">
    <source>
        <dbReference type="ARBA" id="ARBA00022759"/>
    </source>
</evidence>
<proteinExistence type="inferred from homology"/>
<evidence type="ECO:0000256" key="5">
    <source>
        <dbReference type="ARBA" id="ARBA00022801"/>
    </source>
</evidence>
<comment type="similarity">
    <text evidence="10">Belongs to the peptidase S1 family. CLIP subfamily.</text>
</comment>
<sequence>MNYVSILFAFFAPPYVVFAQQGPCEIPLNGGQGQCKSIFKCQPLLSLVNQAKKKLQEKDLLHRSYCGIDDDTPAVCCPKHNETQPCITPEGKPGQCISLYSCSQFTTLLMQPLTNDIREFVRISKCDGMDQYSVCCGPIPNFDIVKGNCTLTAFPPDPRTECCGVDSRYQNKIIGGTATDIDQYPWLAMLELNKNGEQRSFGMGALISGKYVVTTASIAVSDTLGKIVNIVLGEYDTSNEGPDCVEVDGGGVDCTEGAIKIPVERIIPHPQFNATERINDISLIRMKQNAPYTDFIRPICLPAADVTLNSEPFYLVAAGWGAISVRQSSTDIKHHVDLPHVSRDQCQSAYSSRPRPVEIRETHLCAGGEEGRDTCKGDGTLMYINGMTYEYAGISRCAAAVVAFNTKRPLYNIQKSLLGKSPKSKSKTFEGENQKNKLRRKLTRRRINYNEKLTSTDKHYGTDSCHKPDMEEYIYRIAKESFLKSLEKSNQERLRIERATILQRDSSEWLELRRNLLTASKFGKIIKRPTTSASIVKAMLYKSDISNVASIKHGVDNETIALNQLAAKEGVEIISCGLFIDSEIPFLAATPDGLVGNDTIV</sequence>
<dbReference type="InterPro" id="IPR001254">
    <property type="entry name" value="Trypsin_dom"/>
</dbReference>
<feature type="chain" id="PRO_5035848651" description="CLIP domain-containing serine protease" evidence="11">
    <location>
        <begin position="20"/>
        <end position="601"/>
    </location>
</feature>
<feature type="signal peptide" evidence="11">
    <location>
        <begin position="1"/>
        <end position="19"/>
    </location>
</feature>
<dbReference type="Gene3D" id="3.90.320.10">
    <property type="match status" value="1"/>
</dbReference>
<accession>A0A8S0Z1Y7</accession>
<dbReference type="InterPro" id="IPR038565">
    <property type="entry name" value="CLIP_sf"/>
</dbReference>
<keyword evidence="4" id="KW-0255">Endonuclease</keyword>
<dbReference type="PROSITE" id="PS50240">
    <property type="entry name" value="TRYPSIN_DOM"/>
    <property type="match status" value="1"/>
</dbReference>
<dbReference type="InterPro" id="IPR011335">
    <property type="entry name" value="Restrct_endonuc-II-like"/>
</dbReference>
<dbReference type="PROSITE" id="PS51888">
    <property type="entry name" value="CLIP"/>
    <property type="match status" value="2"/>
</dbReference>
<evidence type="ECO:0000256" key="9">
    <source>
        <dbReference type="ARBA" id="ARBA00023180"/>
    </source>
</evidence>
<dbReference type="GO" id="GO:0004527">
    <property type="term" value="F:exonuclease activity"/>
    <property type="evidence" value="ECO:0007669"/>
    <property type="project" value="UniProtKB-KW"/>
</dbReference>
<dbReference type="Pfam" id="PF01771">
    <property type="entry name" value="Viral_alk_exo"/>
    <property type="match status" value="1"/>
</dbReference>
<gene>
    <name evidence="14" type="ORF">APLA_LOCUS2424</name>
</gene>
<keyword evidence="9" id="KW-0325">Glycoprotein</keyword>
<keyword evidence="1" id="KW-0645">Protease</keyword>
<evidence type="ECO:0000256" key="6">
    <source>
        <dbReference type="ARBA" id="ARBA00022825"/>
    </source>
</evidence>
<feature type="domain" description="Clip" evidence="13">
    <location>
        <begin position="85"/>
        <end position="136"/>
    </location>
</feature>
<dbReference type="GO" id="GO:0006508">
    <property type="term" value="P:proteolysis"/>
    <property type="evidence" value="ECO:0007669"/>
    <property type="project" value="UniProtKB-KW"/>
</dbReference>
<evidence type="ECO:0000256" key="3">
    <source>
        <dbReference type="ARBA" id="ARBA00022729"/>
    </source>
</evidence>
<dbReference type="PANTHER" id="PTHR24256">
    <property type="entry name" value="TRYPTASE-RELATED"/>
    <property type="match status" value="1"/>
</dbReference>
<keyword evidence="5" id="KW-0378">Hydrolase</keyword>
<dbReference type="Pfam" id="PF12032">
    <property type="entry name" value="CLIP"/>
    <property type="match status" value="2"/>
</dbReference>
<dbReference type="SUPFAM" id="SSF50494">
    <property type="entry name" value="Trypsin-like serine proteases"/>
    <property type="match status" value="1"/>
</dbReference>
<protein>
    <recommendedName>
        <fullName evidence="16">CLIP domain-containing serine protease</fullName>
    </recommendedName>
</protein>
<evidence type="ECO:0008006" key="16">
    <source>
        <dbReference type="Google" id="ProtNLM"/>
    </source>
</evidence>
<dbReference type="InterPro" id="IPR051487">
    <property type="entry name" value="Ser/Thr_Proteases_Immune/Dev"/>
</dbReference>
<evidence type="ECO:0000313" key="15">
    <source>
        <dbReference type="Proteomes" id="UP000494256"/>
    </source>
</evidence>
<dbReference type="CDD" id="cd00190">
    <property type="entry name" value="Tryp_SPc"/>
    <property type="match status" value="1"/>
</dbReference>
<dbReference type="SMART" id="SM00020">
    <property type="entry name" value="Tryp_SPc"/>
    <property type="match status" value="1"/>
</dbReference>
<dbReference type="InterPro" id="IPR009003">
    <property type="entry name" value="Peptidase_S1_PA"/>
</dbReference>
<dbReference type="Gene3D" id="2.40.10.10">
    <property type="entry name" value="Trypsin-like serine proteases"/>
    <property type="match status" value="2"/>
</dbReference>
<feature type="domain" description="Clip" evidence="13">
    <location>
        <begin position="23"/>
        <end position="77"/>
    </location>
</feature>
<dbReference type="GO" id="GO:0006281">
    <property type="term" value="P:DNA repair"/>
    <property type="evidence" value="ECO:0007669"/>
    <property type="project" value="UniProtKB-ARBA"/>
</dbReference>
<dbReference type="Pfam" id="PF00089">
    <property type="entry name" value="Trypsin"/>
    <property type="match status" value="1"/>
</dbReference>
<dbReference type="CDD" id="cd22343">
    <property type="entry name" value="PDDEXK_lambda_exonuclease-like"/>
    <property type="match status" value="1"/>
</dbReference>
<evidence type="ECO:0000313" key="14">
    <source>
        <dbReference type="EMBL" id="CAB3225794.1"/>
    </source>
</evidence>
<dbReference type="AlphaFoldDB" id="A0A8S0Z1Y7"/>
<evidence type="ECO:0000259" key="12">
    <source>
        <dbReference type="PROSITE" id="PS50240"/>
    </source>
</evidence>
<dbReference type="InterPro" id="IPR011604">
    <property type="entry name" value="PDDEXK-like_dom_sf"/>
</dbReference>
<keyword evidence="2" id="KW-0540">Nuclease</keyword>
<evidence type="ECO:0000256" key="8">
    <source>
        <dbReference type="ARBA" id="ARBA00023157"/>
    </source>
</evidence>